<dbReference type="InterPro" id="IPR001387">
    <property type="entry name" value="Cro/C1-type_HTH"/>
</dbReference>
<dbReference type="InterPro" id="IPR000843">
    <property type="entry name" value="HTH_LacI"/>
</dbReference>
<keyword evidence="4" id="KW-0804">Transcription</keyword>
<dbReference type="SUPFAM" id="SSF53822">
    <property type="entry name" value="Periplasmic binding protein-like I"/>
    <property type="match status" value="1"/>
</dbReference>
<organism evidence="7 8">
    <name type="scientific">Anaerostipes hominis</name>
    <name type="common">ex Liu et al. 2021</name>
    <dbReference type="NCBI Taxonomy" id="2763018"/>
    <lineage>
        <taxon>Bacteria</taxon>
        <taxon>Bacillati</taxon>
        <taxon>Bacillota</taxon>
        <taxon>Clostridia</taxon>
        <taxon>Lachnospirales</taxon>
        <taxon>Lachnospiraceae</taxon>
        <taxon>Anaerostipes</taxon>
    </lineage>
</organism>
<dbReference type="PROSITE" id="PS50943">
    <property type="entry name" value="HTH_CROC1"/>
    <property type="match status" value="1"/>
</dbReference>
<feature type="domain" description="HTH lacI-type" evidence="5">
    <location>
        <begin position="3"/>
        <end position="57"/>
    </location>
</feature>
<keyword evidence="1" id="KW-0678">Repressor</keyword>
<dbReference type="PRINTS" id="PR00036">
    <property type="entry name" value="HTHLACI"/>
</dbReference>
<dbReference type="SUPFAM" id="SSF47413">
    <property type="entry name" value="lambda repressor-like DNA-binding domains"/>
    <property type="match status" value="1"/>
</dbReference>
<feature type="domain" description="HTH cro/C1-type" evidence="6">
    <location>
        <begin position="6"/>
        <end position="51"/>
    </location>
</feature>
<comment type="caution">
    <text evidence="7">The sequence shown here is derived from an EMBL/GenBank/DDBJ whole genome shotgun (WGS) entry which is preliminary data.</text>
</comment>
<reference evidence="7 8" key="1">
    <citation type="submission" date="2020-08" db="EMBL/GenBank/DDBJ databases">
        <title>Genome public.</title>
        <authorList>
            <person name="Liu C."/>
            <person name="Sun Q."/>
        </authorList>
    </citation>
    <scope>NUCLEOTIDE SEQUENCE [LARGE SCALE GENOMIC DNA]</scope>
    <source>
        <strain evidence="7 8">NSJ-7</strain>
    </source>
</reference>
<dbReference type="InterPro" id="IPR028082">
    <property type="entry name" value="Peripla_BP_I"/>
</dbReference>
<proteinExistence type="predicted"/>
<evidence type="ECO:0000256" key="4">
    <source>
        <dbReference type="ARBA" id="ARBA00023163"/>
    </source>
</evidence>
<dbReference type="RefSeq" id="WP_024728221.1">
    <property type="nucleotide sequence ID" value="NZ_JACOOS010000001.1"/>
</dbReference>
<evidence type="ECO:0000313" key="8">
    <source>
        <dbReference type="Proteomes" id="UP000635828"/>
    </source>
</evidence>
<dbReference type="GO" id="GO:0003677">
    <property type="term" value="F:DNA binding"/>
    <property type="evidence" value="ECO:0007669"/>
    <property type="project" value="UniProtKB-KW"/>
</dbReference>
<dbReference type="Gene3D" id="1.10.260.40">
    <property type="entry name" value="lambda repressor-like DNA-binding domains"/>
    <property type="match status" value="1"/>
</dbReference>
<evidence type="ECO:0000313" key="7">
    <source>
        <dbReference type="EMBL" id="MBC5676276.1"/>
    </source>
</evidence>
<dbReference type="EMBL" id="JACOOS010000001">
    <property type="protein sequence ID" value="MBC5676276.1"/>
    <property type="molecule type" value="Genomic_DNA"/>
</dbReference>
<evidence type="ECO:0000259" key="5">
    <source>
        <dbReference type="PROSITE" id="PS50932"/>
    </source>
</evidence>
<evidence type="ECO:0000256" key="1">
    <source>
        <dbReference type="ARBA" id="ARBA00022491"/>
    </source>
</evidence>
<keyword evidence="2" id="KW-0805">Transcription regulation</keyword>
<name>A0ABR7FPC0_9FIRM</name>
<dbReference type="PROSITE" id="PS50932">
    <property type="entry name" value="HTH_LACI_2"/>
    <property type="match status" value="1"/>
</dbReference>
<accession>A0ABR7FPC0</accession>
<dbReference type="PANTHER" id="PTHR30146:SF95">
    <property type="entry name" value="RIBOSE OPERON REPRESSOR"/>
    <property type="match status" value="1"/>
</dbReference>
<dbReference type="Gene3D" id="3.40.50.2300">
    <property type="match status" value="2"/>
</dbReference>
<dbReference type="SMART" id="SM00354">
    <property type="entry name" value="HTH_LACI"/>
    <property type="match status" value="1"/>
</dbReference>
<dbReference type="Pfam" id="PF00356">
    <property type="entry name" value="LacI"/>
    <property type="match status" value="1"/>
</dbReference>
<dbReference type="Pfam" id="PF00532">
    <property type="entry name" value="Peripla_BP_1"/>
    <property type="match status" value="1"/>
</dbReference>
<dbReference type="CDD" id="cd06291">
    <property type="entry name" value="PBP1_Qymf-like"/>
    <property type="match status" value="1"/>
</dbReference>
<evidence type="ECO:0000256" key="3">
    <source>
        <dbReference type="ARBA" id="ARBA00023125"/>
    </source>
</evidence>
<dbReference type="PANTHER" id="PTHR30146">
    <property type="entry name" value="LACI-RELATED TRANSCRIPTIONAL REPRESSOR"/>
    <property type="match status" value="1"/>
</dbReference>
<evidence type="ECO:0000256" key="2">
    <source>
        <dbReference type="ARBA" id="ARBA00023015"/>
    </source>
</evidence>
<protein>
    <submittedName>
        <fullName evidence="7">LacI family DNA-binding transcriptional regulator</fullName>
    </submittedName>
</protein>
<dbReference type="Proteomes" id="UP000635828">
    <property type="component" value="Unassembled WGS sequence"/>
</dbReference>
<evidence type="ECO:0000259" key="6">
    <source>
        <dbReference type="PROSITE" id="PS50943"/>
    </source>
</evidence>
<dbReference type="InterPro" id="IPR001761">
    <property type="entry name" value="Peripla_BP/Lac1_sug-bd_dom"/>
</dbReference>
<keyword evidence="3 7" id="KW-0238">DNA-binding</keyword>
<dbReference type="InterPro" id="IPR010982">
    <property type="entry name" value="Lambda_DNA-bd_dom_sf"/>
</dbReference>
<keyword evidence="8" id="KW-1185">Reference proteome</keyword>
<dbReference type="CDD" id="cd01392">
    <property type="entry name" value="HTH_LacI"/>
    <property type="match status" value="1"/>
</dbReference>
<dbReference type="PROSITE" id="PS00356">
    <property type="entry name" value="HTH_LACI_1"/>
    <property type="match status" value="1"/>
</dbReference>
<gene>
    <name evidence="7" type="ORF">H8S22_01180</name>
</gene>
<sequence length="325" mass="36565">MKPGIKDVAKVAGVSPTTVSRVLNDRGYISEETRKKVYRAMKTIDYTPNEIARALLNNRTYLVGVIVPSISSPFHGQVVQYVEQFLAKDNYKTLLCNSKNRSDTEKEYVSMLRRNQVDGIIVGTHNENLKEYEEAKLPIVAIDRYIAKDVATVSCDNYIAGKIATERLIAKGCRHILCIRGNSRLKMPGNDRSRAYMETMKRYHYEPLIMEVEFIKTIEEKKKLVSEMLEKHPEIDGVFAGDDTLAVLVLNLAREKGIQIPKDMKVIGVDGAEQTLSMVPELTTVQQPIEAIARVTVQTLIDQIEGKEVESHTDLPVRLIEGTTA</sequence>